<dbReference type="SMART" id="SM00411">
    <property type="entry name" value="BHL"/>
    <property type="match status" value="1"/>
</dbReference>
<gene>
    <name evidence="4" type="ORF">AGERDE_LOCUS1992</name>
</gene>
<accession>A0A9N8VP21</accession>
<dbReference type="InterPro" id="IPR010992">
    <property type="entry name" value="IHF-like_DNA-bd_dom_sf"/>
</dbReference>
<dbReference type="GO" id="GO:0005829">
    <property type="term" value="C:cytosol"/>
    <property type="evidence" value="ECO:0007669"/>
    <property type="project" value="TreeGrafter"/>
</dbReference>
<dbReference type="CDD" id="cd00591">
    <property type="entry name" value="HU_IHF"/>
    <property type="match status" value="1"/>
</dbReference>
<evidence type="ECO:0000313" key="5">
    <source>
        <dbReference type="Proteomes" id="UP000789831"/>
    </source>
</evidence>
<reference evidence="4" key="1">
    <citation type="submission" date="2021-06" db="EMBL/GenBank/DDBJ databases">
        <authorList>
            <person name="Kallberg Y."/>
            <person name="Tangrot J."/>
            <person name="Rosling A."/>
        </authorList>
    </citation>
    <scope>NUCLEOTIDE SEQUENCE</scope>
    <source>
        <strain evidence="4">MT106</strain>
    </source>
</reference>
<evidence type="ECO:0000256" key="2">
    <source>
        <dbReference type="RuleBase" id="RU003939"/>
    </source>
</evidence>
<dbReference type="InterPro" id="IPR000119">
    <property type="entry name" value="Hist_DNA-bd"/>
</dbReference>
<comment type="caution">
    <text evidence="4">The sequence shown here is derived from an EMBL/GenBank/DDBJ whole genome shotgun (WGS) entry which is preliminary data.</text>
</comment>
<dbReference type="GO" id="GO:0030527">
    <property type="term" value="F:structural constituent of chromatin"/>
    <property type="evidence" value="ECO:0007669"/>
    <property type="project" value="InterPro"/>
</dbReference>
<dbReference type="GO" id="GO:0003677">
    <property type="term" value="F:DNA binding"/>
    <property type="evidence" value="ECO:0007669"/>
    <property type="project" value="UniProtKB-KW"/>
</dbReference>
<keyword evidence="5" id="KW-1185">Reference proteome</keyword>
<dbReference type="AlphaFoldDB" id="A0A9N8VP21"/>
<dbReference type="PANTHER" id="PTHR33175">
    <property type="entry name" value="DNA-BINDING PROTEIN HU"/>
    <property type="match status" value="1"/>
</dbReference>
<dbReference type="EMBL" id="CAJVPL010000153">
    <property type="protein sequence ID" value="CAG8455856.1"/>
    <property type="molecule type" value="Genomic_DNA"/>
</dbReference>
<proteinExistence type="inferred from homology"/>
<feature type="coiled-coil region" evidence="3">
    <location>
        <begin position="267"/>
        <end position="298"/>
    </location>
</feature>
<sequence>MVTKTPITGKKQLTERIAKKTKTPQNQVVRIIDELLEETKKALIKGEEVRLLGYFSFKTTMTTPRLAMNLQTGKKMKVPAKRVPKSTINQKKELLDRNRNNYLILELDNGEKGQEINFTVEEGKNGANVLVDYEIEEIDSKVFISELFQNLKLTCQEAELEELLERDHFHVVNNSYVKGKIENLLTKLKEGVIKLGKLGDLHKKKRIMRSALNGKTYVYYQKYLLKQQDAGTGIIGAGFSYNQDLGTEAVTFGLAGGALAYASDYGIKKLEEKTKNLAEKLSSREDEFQQKSQELKDNYNKLIKI</sequence>
<keyword evidence="3" id="KW-0175">Coiled coil</keyword>
<dbReference type="Proteomes" id="UP000789831">
    <property type="component" value="Unassembled WGS sequence"/>
</dbReference>
<dbReference type="Pfam" id="PF00216">
    <property type="entry name" value="Bac_DNA_binding"/>
    <property type="match status" value="1"/>
</dbReference>
<comment type="similarity">
    <text evidence="2">Belongs to the bacterial histone-like protein family.</text>
</comment>
<name>A0A9N8VP21_9GLOM</name>
<evidence type="ECO:0000313" key="4">
    <source>
        <dbReference type="EMBL" id="CAG8455856.1"/>
    </source>
</evidence>
<dbReference type="Gene3D" id="4.10.520.10">
    <property type="entry name" value="IHF-like DNA-binding proteins"/>
    <property type="match status" value="1"/>
</dbReference>
<organism evidence="4 5">
    <name type="scientific">Ambispora gerdemannii</name>
    <dbReference type="NCBI Taxonomy" id="144530"/>
    <lineage>
        <taxon>Eukaryota</taxon>
        <taxon>Fungi</taxon>
        <taxon>Fungi incertae sedis</taxon>
        <taxon>Mucoromycota</taxon>
        <taxon>Glomeromycotina</taxon>
        <taxon>Glomeromycetes</taxon>
        <taxon>Archaeosporales</taxon>
        <taxon>Ambisporaceae</taxon>
        <taxon>Ambispora</taxon>
    </lineage>
</organism>
<dbReference type="PANTHER" id="PTHR33175:SF3">
    <property type="entry name" value="DNA-BINDING PROTEIN HU-BETA"/>
    <property type="match status" value="1"/>
</dbReference>
<protein>
    <submittedName>
        <fullName evidence="4">2006_t:CDS:1</fullName>
    </submittedName>
</protein>
<evidence type="ECO:0000256" key="3">
    <source>
        <dbReference type="SAM" id="Coils"/>
    </source>
</evidence>
<keyword evidence="1" id="KW-0238">DNA-binding</keyword>
<dbReference type="SUPFAM" id="SSF47729">
    <property type="entry name" value="IHF-like DNA-binding proteins"/>
    <property type="match status" value="1"/>
</dbReference>
<evidence type="ECO:0000256" key="1">
    <source>
        <dbReference type="ARBA" id="ARBA00023125"/>
    </source>
</evidence>